<evidence type="ECO:0000313" key="8">
    <source>
        <dbReference type="Proteomes" id="UP000274756"/>
    </source>
</evidence>
<dbReference type="AlphaFoldDB" id="A0A0N4U383"/>
<evidence type="ECO:0000256" key="2">
    <source>
        <dbReference type="ARBA" id="ARBA00022741"/>
    </source>
</evidence>
<evidence type="ECO:0000256" key="3">
    <source>
        <dbReference type="ARBA" id="ARBA00022840"/>
    </source>
</evidence>
<dbReference type="Pfam" id="PF00004">
    <property type="entry name" value="AAA"/>
    <property type="match status" value="2"/>
</dbReference>
<organism evidence="7 9">
    <name type="scientific">Dracunculus medinensis</name>
    <name type="common">Guinea worm</name>
    <dbReference type="NCBI Taxonomy" id="318479"/>
    <lineage>
        <taxon>Eukaryota</taxon>
        <taxon>Metazoa</taxon>
        <taxon>Ecdysozoa</taxon>
        <taxon>Nematoda</taxon>
        <taxon>Chromadorea</taxon>
        <taxon>Rhabditida</taxon>
        <taxon>Spirurina</taxon>
        <taxon>Dracunculoidea</taxon>
        <taxon>Dracunculidae</taxon>
        <taxon>Dracunculus</taxon>
    </lineage>
</organism>
<dbReference type="SUPFAM" id="SSF52540">
    <property type="entry name" value="P-loop containing nucleoside triphosphate hydrolases"/>
    <property type="match status" value="2"/>
</dbReference>
<feature type="domain" description="AAA+ ATPase" evidence="5">
    <location>
        <begin position="330"/>
        <end position="466"/>
    </location>
</feature>
<dbReference type="InterPro" id="IPR003959">
    <property type="entry name" value="ATPase_AAA_core"/>
</dbReference>
<dbReference type="Gene3D" id="3.40.50.300">
    <property type="entry name" value="P-loop containing nucleotide triphosphate hydrolases"/>
    <property type="match status" value="2"/>
</dbReference>
<gene>
    <name evidence="6" type="ORF">DME_LOCUS5538</name>
</gene>
<feature type="domain" description="AAA+ ATPase" evidence="5">
    <location>
        <begin position="69"/>
        <end position="214"/>
    </location>
</feature>
<protein>
    <submittedName>
        <fullName evidence="9">AAA domain-containing protein</fullName>
    </submittedName>
</protein>
<dbReference type="GO" id="GO:1990275">
    <property type="term" value="F:preribosome binding"/>
    <property type="evidence" value="ECO:0007669"/>
    <property type="project" value="TreeGrafter"/>
</dbReference>
<reference evidence="9" key="1">
    <citation type="submission" date="2017-02" db="UniProtKB">
        <authorList>
            <consortium name="WormBaseParasite"/>
        </authorList>
    </citation>
    <scope>IDENTIFICATION</scope>
</reference>
<keyword evidence="8" id="KW-1185">Reference proteome</keyword>
<dbReference type="FunFam" id="3.40.50.300:FF:000149">
    <property type="entry name" value="Nuclear valosin-containing protein-like"/>
    <property type="match status" value="1"/>
</dbReference>
<dbReference type="InterPro" id="IPR003593">
    <property type="entry name" value="AAA+_ATPase"/>
</dbReference>
<evidence type="ECO:0000313" key="7">
    <source>
        <dbReference type="Proteomes" id="UP000038040"/>
    </source>
</evidence>
<evidence type="ECO:0000313" key="6">
    <source>
        <dbReference type="EMBL" id="VDN55565.1"/>
    </source>
</evidence>
<dbReference type="InterPro" id="IPR041569">
    <property type="entry name" value="AAA_lid_3"/>
</dbReference>
<dbReference type="GO" id="GO:0003723">
    <property type="term" value="F:RNA binding"/>
    <property type="evidence" value="ECO:0007669"/>
    <property type="project" value="TreeGrafter"/>
</dbReference>
<dbReference type="CDD" id="cd19530">
    <property type="entry name" value="RecA-like_NVL_r2-like"/>
    <property type="match status" value="1"/>
</dbReference>
<dbReference type="GO" id="GO:0005524">
    <property type="term" value="F:ATP binding"/>
    <property type="evidence" value="ECO:0007669"/>
    <property type="project" value="UniProtKB-KW"/>
</dbReference>
<comment type="similarity">
    <text evidence="1 4">Belongs to the AAA ATPase family.</text>
</comment>
<dbReference type="Proteomes" id="UP000038040">
    <property type="component" value="Unplaced"/>
</dbReference>
<dbReference type="Pfam" id="PF17862">
    <property type="entry name" value="AAA_lid_3"/>
    <property type="match status" value="1"/>
</dbReference>
<dbReference type="Gene3D" id="1.10.8.60">
    <property type="match status" value="2"/>
</dbReference>
<dbReference type="PROSITE" id="PS00674">
    <property type="entry name" value="AAA"/>
    <property type="match status" value="1"/>
</dbReference>
<dbReference type="SMART" id="SM00382">
    <property type="entry name" value="AAA"/>
    <property type="match status" value="2"/>
</dbReference>
<dbReference type="InterPro" id="IPR027417">
    <property type="entry name" value="P-loop_NTPase"/>
</dbReference>
<evidence type="ECO:0000313" key="9">
    <source>
        <dbReference type="WBParaSite" id="DME_0000117801-mRNA-1"/>
    </source>
</evidence>
<dbReference type="PANTHER" id="PTHR23077">
    <property type="entry name" value="AAA-FAMILY ATPASE"/>
    <property type="match status" value="1"/>
</dbReference>
<dbReference type="GO" id="GO:0016887">
    <property type="term" value="F:ATP hydrolysis activity"/>
    <property type="evidence" value="ECO:0007669"/>
    <property type="project" value="InterPro"/>
</dbReference>
<evidence type="ECO:0000259" key="5">
    <source>
        <dbReference type="SMART" id="SM00382"/>
    </source>
</evidence>
<dbReference type="FunFam" id="3.40.50.300:FF:000365">
    <property type="entry name" value="Ribosome biogenesis ATPase RIX7"/>
    <property type="match status" value="1"/>
</dbReference>
<dbReference type="STRING" id="318479.A0A0N4U383"/>
<dbReference type="GO" id="GO:0005634">
    <property type="term" value="C:nucleus"/>
    <property type="evidence" value="ECO:0007669"/>
    <property type="project" value="TreeGrafter"/>
</dbReference>
<dbReference type="GO" id="GO:0042254">
    <property type="term" value="P:ribosome biogenesis"/>
    <property type="evidence" value="ECO:0007669"/>
    <property type="project" value="TreeGrafter"/>
</dbReference>
<dbReference type="PANTHER" id="PTHR23077:SF171">
    <property type="entry name" value="NUCLEAR VALOSIN-CONTAINING PROTEIN-LIKE"/>
    <property type="match status" value="1"/>
</dbReference>
<keyword evidence="2 4" id="KW-0547">Nucleotide-binding</keyword>
<evidence type="ECO:0000256" key="1">
    <source>
        <dbReference type="ARBA" id="ARBA00006914"/>
    </source>
</evidence>
<accession>A0A0N4U383</accession>
<reference evidence="6 8" key="2">
    <citation type="submission" date="2018-11" db="EMBL/GenBank/DDBJ databases">
        <authorList>
            <consortium name="Pathogen Informatics"/>
        </authorList>
    </citation>
    <scope>NUCLEOTIDE SEQUENCE [LARGE SCALE GENOMIC DNA]</scope>
</reference>
<dbReference type="Proteomes" id="UP000274756">
    <property type="component" value="Unassembled WGS sequence"/>
</dbReference>
<dbReference type="InterPro" id="IPR050168">
    <property type="entry name" value="AAA_ATPase_domain"/>
</dbReference>
<keyword evidence="3 4" id="KW-0067">ATP-binding</keyword>
<dbReference type="OrthoDB" id="2187at2759"/>
<proteinExistence type="inferred from homology"/>
<dbReference type="InterPro" id="IPR003960">
    <property type="entry name" value="ATPase_AAA_CS"/>
</dbReference>
<sequence length="572" mass="64142">MHKISRFQVKPKMHASFPTSSVESSTFEPKRSFVTFDDIGGCESQFMEVCQLLIHLKRPQIYETLGVSPPVGLLIHGPPGCGKTLFGRAVAGEFDLPLIEVTSTELIGGVSGESEDKIRTLFSKAYDASPCILMIDEIDAITPRREYTSREMERRIVSQLLACLDFEAKNVERESRSVIKQVLVIGITSRLDSIDPALRRAKRFDKEVALGIPDEEARKSILEINLRNLRLGKDVNFERIARLTPGTVWLKSKDSFDYIDISNLQVTNYDFENALTSVQPSALREGFSMVTDVKWDDIGALCDVRNELQWSILHPIKHPEDFNLLAIESKPQGILLCGPPGCGKTLLAKAVANETGMNFISIKGPELLCMYVGESERAVRTVFQRARDSSPCVIFFDEIDALCPKRSKIETSGSARLVNQLLTEMDGMSNRKQIFIIGATNRPDIVDPAVLRPGRLDKVIFVDFPTSDDRVDILLKQTKNGTRPRIADDVSLVEIAKNPLMEWFTGADIAALIHEASIIALQERMLNKKTDALTMKHFLIAMKSIRPSVSESDREHYKKIKARYGKRVSKQE</sequence>
<evidence type="ECO:0000256" key="4">
    <source>
        <dbReference type="RuleBase" id="RU003651"/>
    </source>
</evidence>
<dbReference type="WBParaSite" id="DME_0000117801-mRNA-1">
    <property type="protein sequence ID" value="DME_0000117801-mRNA-1"/>
    <property type="gene ID" value="DME_0000117801"/>
</dbReference>
<name>A0A0N4U383_DRAME</name>
<dbReference type="EMBL" id="UYYG01001152">
    <property type="protein sequence ID" value="VDN55565.1"/>
    <property type="molecule type" value="Genomic_DNA"/>
</dbReference>